<evidence type="ECO:0008006" key="3">
    <source>
        <dbReference type="Google" id="ProtNLM"/>
    </source>
</evidence>
<name>W3WQI0_PESFW</name>
<dbReference type="RefSeq" id="XP_007840347.1">
    <property type="nucleotide sequence ID" value="XM_007842156.1"/>
</dbReference>
<evidence type="ECO:0000313" key="1">
    <source>
        <dbReference type="EMBL" id="ETS75091.1"/>
    </source>
</evidence>
<evidence type="ECO:0000313" key="2">
    <source>
        <dbReference type="Proteomes" id="UP000030651"/>
    </source>
</evidence>
<dbReference type="InParanoid" id="W3WQI0"/>
<gene>
    <name evidence="1" type="ORF">PFICI_13575</name>
</gene>
<proteinExistence type="predicted"/>
<dbReference type="KEGG" id="pfy:PFICI_13575"/>
<accession>W3WQI0</accession>
<dbReference type="HOGENOM" id="CLU_1272688_0_0_1"/>
<keyword evidence="2" id="KW-1185">Reference proteome</keyword>
<dbReference type="GeneID" id="19278588"/>
<organism evidence="1 2">
    <name type="scientific">Pestalotiopsis fici (strain W106-1 / CGMCC3.15140)</name>
    <dbReference type="NCBI Taxonomy" id="1229662"/>
    <lineage>
        <taxon>Eukaryota</taxon>
        <taxon>Fungi</taxon>
        <taxon>Dikarya</taxon>
        <taxon>Ascomycota</taxon>
        <taxon>Pezizomycotina</taxon>
        <taxon>Sordariomycetes</taxon>
        <taxon>Xylariomycetidae</taxon>
        <taxon>Amphisphaeriales</taxon>
        <taxon>Sporocadaceae</taxon>
        <taxon>Pestalotiopsis</taxon>
    </lineage>
</organism>
<protein>
    <recommendedName>
        <fullName evidence="3">HEAT repeat domain-containing protein</fullName>
    </recommendedName>
</protein>
<dbReference type="EMBL" id="KI912119">
    <property type="protein sequence ID" value="ETS75091.1"/>
    <property type="molecule type" value="Genomic_DNA"/>
</dbReference>
<dbReference type="Proteomes" id="UP000030651">
    <property type="component" value="Unassembled WGS sequence"/>
</dbReference>
<sequence length="217" mass="24711">MVSVLKLPDFKDEWGKTRAALLNALGKWDGLDDEILLVVAEQLDGRSDRNSRYYMGASNISSTAAMFFHTRPQPNNKVLGAISDHLENTDWTSRKGALEAFGNWSQLSDEILTNIAAHLGNYITSETAFKVMMKQEALPFTVLKQYMQWMYEASLQTSFSEHIYWLADGKPCITIGGRKVYWVKSRNDGADLDADDIKWLQESVLKWRQGLKRKHSS</sequence>
<reference evidence="2" key="1">
    <citation type="journal article" date="2015" name="BMC Genomics">
        <title>Genomic and transcriptomic analysis of the endophytic fungus Pestalotiopsis fici reveals its lifestyle and high potential for synthesis of natural products.</title>
        <authorList>
            <person name="Wang X."/>
            <person name="Zhang X."/>
            <person name="Liu L."/>
            <person name="Xiang M."/>
            <person name="Wang W."/>
            <person name="Sun X."/>
            <person name="Che Y."/>
            <person name="Guo L."/>
            <person name="Liu G."/>
            <person name="Guo L."/>
            <person name="Wang C."/>
            <person name="Yin W.B."/>
            <person name="Stadler M."/>
            <person name="Zhang X."/>
            <person name="Liu X."/>
        </authorList>
    </citation>
    <scope>NUCLEOTIDE SEQUENCE [LARGE SCALE GENOMIC DNA]</scope>
    <source>
        <strain evidence="2">W106-1 / CGMCC3.15140</strain>
    </source>
</reference>
<dbReference type="AlphaFoldDB" id="W3WQI0"/>